<evidence type="ECO:0000313" key="2">
    <source>
        <dbReference type="Proteomes" id="UP000077069"/>
    </source>
</evidence>
<accession>A0A177C1V7</accession>
<dbReference type="STRING" id="1460663.A0A177C1V7"/>
<dbReference type="GeneID" id="28767127"/>
<dbReference type="InParanoid" id="A0A177C1V7"/>
<dbReference type="OrthoDB" id="6105938at2759"/>
<evidence type="ECO:0000313" key="1">
    <source>
        <dbReference type="EMBL" id="OAG01425.1"/>
    </source>
</evidence>
<dbReference type="RefSeq" id="XP_018031790.1">
    <property type="nucleotide sequence ID" value="XM_018183641.1"/>
</dbReference>
<sequence length="99" mass="11648">FDETYGTNYKDLEAWQHFCADVGIEPIPESIKKCKKALKKVFINIFDFIAVQKRLKPAPPRRFRAVHELAHYSIESIKIYPLELAKKETFHRALLQVLF</sequence>
<dbReference type="AlphaFoldDB" id="A0A177C1V7"/>
<dbReference type="Proteomes" id="UP000077069">
    <property type="component" value="Unassembled WGS sequence"/>
</dbReference>
<dbReference type="PANTHER" id="PTHR38846">
    <property type="entry name" value="C3H1-TYPE DOMAIN-CONTAINING PROTEIN"/>
    <property type="match status" value="1"/>
</dbReference>
<name>A0A177C1V7_9PLEO</name>
<keyword evidence="2" id="KW-1185">Reference proteome</keyword>
<dbReference type="PANTHER" id="PTHR38846:SF1">
    <property type="entry name" value="C3H1-TYPE DOMAIN-CONTAINING PROTEIN"/>
    <property type="match status" value="1"/>
</dbReference>
<feature type="non-terminal residue" evidence="1">
    <location>
        <position position="1"/>
    </location>
</feature>
<gene>
    <name evidence="1" type="ORF">CC84DRAFT_1228490</name>
</gene>
<organism evidence="1 2">
    <name type="scientific">Paraphaeosphaeria sporulosa</name>
    <dbReference type="NCBI Taxonomy" id="1460663"/>
    <lineage>
        <taxon>Eukaryota</taxon>
        <taxon>Fungi</taxon>
        <taxon>Dikarya</taxon>
        <taxon>Ascomycota</taxon>
        <taxon>Pezizomycotina</taxon>
        <taxon>Dothideomycetes</taxon>
        <taxon>Pleosporomycetidae</taxon>
        <taxon>Pleosporales</taxon>
        <taxon>Massarineae</taxon>
        <taxon>Didymosphaeriaceae</taxon>
        <taxon>Paraphaeosphaeria</taxon>
    </lineage>
</organism>
<proteinExistence type="predicted"/>
<dbReference type="EMBL" id="KV441557">
    <property type="protein sequence ID" value="OAG01425.1"/>
    <property type="molecule type" value="Genomic_DNA"/>
</dbReference>
<protein>
    <submittedName>
        <fullName evidence="1">Uncharacterized protein</fullName>
    </submittedName>
</protein>
<reference evidence="1 2" key="1">
    <citation type="submission" date="2016-05" db="EMBL/GenBank/DDBJ databases">
        <title>Comparative analysis of secretome profiles of manganese(II)-oxidizing ascomycete fungi.</title>
        <authorList>
            <consortium name="DOE Joint Genome Institute"/>
            <person name="Zeiner C.A."/>
            <person name="Purvine S.O."/>
            <person name="Zink E.M."/>
            <person name="Wu S."/>
            <person name="Pasa-Tolic L."/>
            <person name="Chaput D.L."/>
            <person name="Haridas S."/>
            <person name="Grigoriev I.V."/>
            <person name="Santelli C.M."/>
            <person name="Hansel C.M."/>
        </authorList>
    </citation>
    <scope>NUCLEOTIDE SEQUENCE [LARGE SCALE GENOMIC DNA]</scope>
    <source>
        <strain evidence="1 2">AP3s5-JAC2a</strain>
    </source>
</reference>